<gene>
    <name evidence="1" type="ORF">OESDEN_12867</name>
</gene>
<evidence type="ECO:0000313" key="2">
    <source>
        <dbReference type="Proteomes" id="UP000053660"/>
    </source>
</evidence>
<name>A0A0B1STY5_OESDE</name>
<evidence type="ECO:0000313" key="1">
    <source>
        <dbReference type="EMBL" id="KHJ87361.1"/>
    </source>
</evidence>
<organism evidence="1 2">
    <name type="scientific">Oesophagostomum dentatum</name>
    <name type="common">Nodular worm</name>
    <dbReference type="NCBI Taxonomy" id="61180"/>
    <lineage>
        <taxon>Eukaryota</taxon>
        <taxon>Metazoa</taxon>
        <taxon>Ecdysozoa</taxon>
        <taxon>Nematoda</taxon>
        <taxon>Chromadorea</taxon>
        <taxon>Rhabditida</taxon>
        <taxon>Rhabditina</taxon>
        <taxon>Rhabditomorpha</taxon>
        <taxon>Strongyloidea</taxon>
        <taxon>Strongylidae</taxon>
        <taxon>Oesophagostomum</taxon>
    </lineage>
</organism>
<accession>A0A0B1STY5</accession>
<keyword evidence="2" id="KW-1185">Reference proteome</keyword>
<dbReference type="AlphaFoldDB" id="A0A0B1STY5"/>
<sequence>MGIDEVVEQWHMYTDNNATCKYLLVPSSSTFIHEEDVPAQELLPCTSSVAVIQYLPLETKQYQVSGMYGAYNCTFNSCFFVFLTQFHVSNTVVRRKILFASISLKSYSCI</sequence>
<protein>
    <submittedName>
        <fullName evidence="1">Uncharacterized protein</fullName>
    </submittedName>
</protein>
<dbReference type="EMBL" id="KN557919">
    <property type="protein sequence ID" value="KHJ87361.1"/>
    <property type="molecule type" value="Genomic_DNA"/>
</dbReference>
<dbReference type="Proteomes" id="UP000053660">
    <property type="component" value="Unassembled WGS sequence"/>
</dbReference>
<proteinExistence type="predicted"/>
<reference evidence="1 2" key="1">
    <citation type="submission" date="2014-03" db="EMBL/GenBank/DDBJ databases">
        <title>Draft genome of the hookworm Oesophagostomum dentatum.</title>
        <authorList>
            <person name="Mitreva M."/>
        </authorList>
    </citation>
    <scope>NUCLEOTIDE SEQUENCE [LARGE SCALE GENOMIC DNA]</scope>
    <source>
        <strain evidence="1 2">OD-Hann</strain>
    </source>
</reference>